<proteinExistence type="predicted"/>
<dbReference type="AlphaFoldDB" id="A0A9Q8Y9I9"/>
<name>A0A9Q8Y9I9_ENSAD</name>
<dbReference type="RefSeq" id="WP_060516252.1">
    <property type="nucleotide sequence ID" value="NZ_CAXURO020000001.1"/>
</dbReference>
<sequence length="85" mass="9486">MIARPKTRTCALAQRELECATALREEFQLLTDLAERVGWHWDEIALALLELTDEYAATQRAAVAVSGRRLSASPSPTHGIDKTRH</sequence>
<evidence type="ECO:0000256" key="1">
    <source>
        <dbReference type="SAM" id="MobiDB-lite"/>
    </source>
</evidence>
<dbReference type="EMBL" id="CP098807">
    <property type="protein sequence ID" value="USJ24005.1"/>
    <property type="molecule type" value="Genomic_DNA"/>
</dbReference>
<gene>
    <name evidence="2" type="ORF">NE863_03165</name>
</gene>
<evidence type="ECO:0000313" key="3">
    <source>
        <dbReference type="Proteomes" id="UP001055460"/>
    </source>
</evidence>
<organism evidence="2 3">
    <name type="scientific">Ensifer adhaerens</name>
    <name type="common">Sinorhizobium morelense</name>
    <dbReference type="NCBI Taxonomy" id="106592"/>
    <lineage>
        <taxon>Bacteria</taxon>
        <taxon>Pseudomonadati</taxon>
        <taxon>Pseudomonadota</taxon>
        <taxon>Alphaproteobacteria</taxon>
        <taxon>Hyphomicrobiales</taxon>
        <taxon>Rhizobiaceae</taxon>
        <taxon>Sinorhizobium/Ensifer group</taxon>
        <taxon>Ensifer</taxon>
    </lineage>
</organism>
<evidence type="ECO:0000313" key="2">
    <source>
        <dbReference type="EMBL" id="USJ24005.1"/>
    </source>
</evidence>
<reference evidence="2" key="1">
    <citation type="submission" date="2022-06" db="EMBL/GenBank/DDBJ databases">
        <title>Physiological and biochemical characterization and genomic elucidation of a strain of the genus Ensifer adhaerens M8 that combines arsenic oxidation and chromium reduction.</title>
        <authorList>
            <person name="Li X."/>
            <person name="Yu c."/>
        </authorList>
    </citation>
    <scope>NUCLEOTIDE SEQUENCE</scope>
    <source>
        <strain evidence="2">M8</strain>
    </source>
</reference>
<protein>
    <submittedName>
        <fullName evidence="2">Uncharacterized protein</fullName>
    </submittedName>
</protein>
<feature type="region of interest" description="Disordered" evidence="1">
    <location>
        <begin position="66"/>
        <end position="85"/>
    </location>
</feature>
<accession>A0A9Q8Y9I9</accession>
<dbReference type="Proteomes" id="UP001055460">
    <property type="component" value="Chromosome"/>
</dbReference>